<keyword evidence="1" id="KW-0732">Signal</keyword>
<feature type="signal peptide" evidence="1">
    <location>
        <begin position="1"/>
        <end position="17"/>
    </location>
</feature>
<keyword evidence="3" id="KW-1185">Reference proteome</keyword>
<reference evidence="2" key="1">
    <citation type="submission" date="2020-11" db="EMBL/GenBank/DDBJ databases">
        <authorList>
            <consortium name="DOE Joint Genome Institute"/>
            <person name="Ahrendt S."/>
            <person name="Riley R."/>
            <person name="Andreopoulos W."/>
            <person name="Labutti K."/>
            <person name="Pangilinan J."/>
            <person name="Ruiz-Duenas F.J."/>
            <person name="Barrasa J.M."/>
            <person name="Sanchez-Garcia M."/>
            <person name="Camarero S."/>
            <person name="Miyauchi S."/>
            <person name="Serrano A."/>
            <person name="Linde D."/>
            <person name="Babiker R."/>
            <person name="Drula E."/>
            <person name="Ayuso-Fernandez I."/>
            <person name="Pacheco R."/>
            <person name="Padilla G."/>
            <person name="Ferreira P."/>
            <person name="Barriuso J."/>
            <person name="Kellner H."/>
            <person name="Castanera R."/>
            <person name="Alfaro M."/>
            <person name="Ramirez L."/>
            <person name="Pisabarro A.G."/>
            <person name="Kuo A."/>
            <person name="Tritt A."/>
            <person name="Lipzen A."/>
            <person name="He G."/>
            <person name="Yan M."/>
            <person name="Ng V."/>
            <person name="Cullen D."/>
            <person name="Martin F."/>
            <person name="Rosso M.-N."/>
            <person name="Henrissat B."/>
            <person name="Hibbett D."/>
            <person name="Martinez A.T."/>
            <person name="Grigoriev I.V."/>
        </authorList>
    </citation>
    <scope>NUCLEOTIDE SEQUENCE</scope>
    <source>
        <strain evidence="2">MF-IS2</strain>
    </source>
</reference>
<gene>
    <name evidence="2" type="ORF">P691DRAFT_769109</name>
</gene>
<protein>
    <submittedName>
        <fullName evidence="2">Uncharacterized protein</fullName>
    </submittedName>
</protein>
<proteinExistence type="predicted"/>
<sequence length="103" mass="11235">MSSAATLLLTAPALCSASNYNNWQFQMINIFSMWTVTSATGATWTLGSFVTGARTLPPIANTQAITAQEHTHQAEWRANDGIALAIINTKLDKTLYYLQQKGV</sequence>
<evidence type="ECO:0000313" key="3">
    <source>
        <dbReference type="Proteomes" id="UP000807342"/>
    </source>
</evidence>
<accession>A0A9P5WXH0</accession>
<organism evidence="2 3">
    <name type="scientific">Macrolepiota fuliginosa MF-IS2</name>
    <dbReference type="NCBI Taxonomy" id="1400762"/>
    <lineage>
        <taxon>Eukaryota</taxon>
        <taxon>Fungi</taxon>
        <taxon>Dikarya</taxon>
        <taxon>Basidiomycota</taxon>
        <taxon>Agaricomycotina</taxon>
        <taxon>Agaricomycetes</taxon>
        <taxon>Agaricomycetidae</taxon>
        <taxon>Agaricales</taxon>
        <taxon>Agaricineae</taxon>
        <taxon>Agaricaceae</taxon>
        <taxon>Macrolepiota</taxon>
    </lineage>
</organism>
<comment type="caution">
    <text evidence="2">The sequence shown here is derived from an EMBL/GenBank/DDBJ whole genome shotgun (WGS) entry which is preliminary data.</text>
</comment>
<dbReference type="Proteomes" id="UP000807342">
    <property type="component" value="Unassembled WGS sequence"/>
</dbReference>
<evidence type="ECO:0000256" key="1">
    <source>
        <dbReference type="SAM" id="SignalP"/>
    </source>
</evidence>
<dbReference type="AlphaFoldDB" id="A0A9P5WXH0"/>
<evidence type="ECO:0000313" key="2">
    <source>
        <dbReference type="EMBL" id="KAF9439694.1"/>
    </source>
</evidence>
<dbReference type="EMBL" id="MU153645">
    <property type="protein sequence ID" value="KAF9439694.1"/>
    <property type="molecule type" value="Genomic_DNA"/>
</dbReference>
<feature type="chain" id="PRO_5040255704" evidence="1">
    <location>
        <begin position="18"/>
        <end position="103"/>
    </location>
</feature>
<name>A0A9P5WXH0_9AGAR</name>